<evidence type="ECO:0000256" key="6">
    <source>
        <dbReference type="ARBA" id="ARBA00023010"/>
    </source>
</evidence>
<dbReference type="GO" id="GO:0030150">
    <property type="term" value="P:protein import into mitochondrial matrix"/>
    <property type="evidence" value="ECO:0007669"/>
    <property type="project" value="InterPro"/>
</dbReference>
<evidence type="ECO:0000256" key="3">
    <source>
        <dbReference type="ARBA" id="ARBA00022448"/>
    </source>
</evidence>
<reference evidence="10" key="1">
    <citation type="submission" date="2020-11" db="EMBL/GenBank/DDBJ databases">
        <authorList>
            <person name="Tran Van P."/>
        </authorList>
    </citation>
    <scope>NUCLEOTIDE SEQUENCE</scope>
</reference>
<evidence type="ECO:0000313" key="10">
    <source>
        <dbReference type="EMBL" id="CAD7226155.1"/>
    </source>
</evidence>
<dbReference type="EMBL" id="OB660761">
    <property type="protein sequence ID" value="CAD7226155.1"/>
    <property type="molecule type" value="Genomic_DNA"/>
</dbReference>
<dbReference type="AlphaFoldDB" id="A0A7R8ZLP0"/>
<dbReference type="GO" id="GO:0005744">
    <property type="term" value="C:TIM23 mitochondrial import inner membrane translocase complex"/>
    <property type="evidence" value="ECO:0007669"/>
    <property type="project" value="InterPro"/>
</dbReference>
<comment type="similarity">
    <text evidence="2">Belongs to the TIM16/PAM16 family.</text>
</comment>
<keyword evidence="6" id="KW-0811">Translocation</keyword>
<evidence type="ECO:0000256" key="9">
    <source>
        <dbReference type="SAM" id="MobiDB-lite"/>
    </source>
</evidence>
<gene>
    <name evidence="10" type="ORF">CTOB1V02_LOCUS4079</name>
</gene>
<feature type="compositionally biased region" description="Polar residues" evidence="9">
    <location>
        <begin position="117"/>
        <end position="130"/>
    </location>
</feature>
<dbReference type="OrthoDB" id="10262892at2759"/>
<keyword evidence="5" id="KW-0653">Protein transport</keyword>
<evidence type="ECO:0000256" key="5">
    <source>
        <dbReference type="ARBA" id="ARBA00022927"/>
    </source>
</evidence>
<evidence type="ECO:0000256" key="2">
    <source>
        <dbReference type="ARBA" id="ARBA00008817"/>
    </source>
</evidence>
<evidence type="ECO:0000256" key="1">
    <source>
        <dbReference type="ARBA" id="ARBA00004443"/>
    </source>
</evidence>
<protein>
    <submittedName>
        <fullName evidence="10">Uncharacterized protein</fullName>
    </submittedName>
</protein>
<accession>A0A7R8ZLP0</accession>
<organism evidence="10">
    <name type="scientific">Cyprideis torosa</name>
    <dbReference type="NCBI Taxonomy" id="163714"/>
    <lineage>
        <taxon>Eukaryota</taxon>
        <taxon>Metazoa</taxon>
        <taxon>Ecdysozoa</taxon>
        <taxon>Arthropoda</taxon>
        <taxon>Crustacea</taxon>
        <taxon>Oligostraca</taxon>
        <taxon>Ostracoda</taxon>
        <taxon>Podocopa</taxon>
        <taxon>Podocopida</taxon>
        <taxon>Cytherocopina</taxon>
        <taxon>Cytheroidea</taxon>
        <taxon>Cytherideidae</taxon>
        <taxon>Cyprideis</taxon>
    </lineage>
</organism>
<keyword evidence="7" id="KW-0496">Mitochondrion</keyword>
<evidence type="ECO:0000256" key="7">
    <source>
        <dbReference type="ARBA" id="ARBA00023128"/>
    </source>
</evidence>
<keyword evidence="3" id="KW-0813">Transport</keyword>
<keyword evidence="4" id="KW-0999">Mitochondrion inner membrane</keyword>
<dbReference type="Pfam" id="PF03656">
    <property type="entry name" value="Pam16"/>
    <property type="match status" value="1"/>
</dbReference>
<sequence length="142" mass="15270">MAKHLVQIIVVGAQVIGKAFAKALRQEINASRQAAAQAGGGRQGAQRAAANMRTGMTLDEAQKILNVEDTRDPSEILERYNHLFKVNEKAAGGSFYLQSKVVRARERIEEEMGPLETSESTFTSGSNSGTREGGQDSGKPPP</sequence>
<keyword evidence="8" id="KW-0472">Membrane</keyword>
<dbReference type="InterPro" id="IPR005341">
    <property type="entry name" value="Tim16"/>
</dbReference>
<dbReference type="PANTHER" id="PTHR12388:SF0">
    <property type="entry name" value="MITOCHONDRIAL IMPORT INNER MEMBRANE TRANSLOCASE SUBUNIT TIM16"/>
    <property type="match status" value="1"/>
</dbReference>
<dbReference type="Gene3D" id="1.10.287.110">
    <property type="entry name" value="DnaJ domain"/>
    <property type="match status" value="1"/>
</dbReference>
<dbReference type="FunFam" id="1.10.287.110:FF:000006">
    <property type="entry name" value="Import inner membrane translocase subunit TIM16"/>
    <property type="match status" value="1"/>
</dbReference>
<dbReference type="PANTHER" id="PTHR12388">
    <property type="entry name" value="MITOCHONDRIA ASSOCIATED GRANULOCYTE MACROPHAGE CSF SIGNALING MOLECULE"/>
    <property type="match status" value="1"/>
</dbReference>
<proteinExistence type="inferred from homology"/>
<dbReference type="InterPro" id="IPR036869">
    <property type="entry name" value="J_dom_sf"/>
</dbReference>
<evidence type="ECO:0000256" key="4">
    <source>
        <dbReference type="ARBA" id="ARBA00022792"/>
    </source>
</evidence>
<name>A0A7R8ZLP0_9CRUS</name>
<evidence type="ECO:0000256" key="8">
    <source>
        <dbReference type="ARBA" id="ARBA00023136"/>
    </source>
</evidence>
<comment type="subcellular location">
    <subcellularLocation>
        <location evidence="1">Mitochondrion inner membrane</location>
        <topology evidence="1">Peripheral membrane protein</topology>
        <orientation evidence="1">Matrix side</orientation>
    </subcellularLocation>
</comment>
<feature type="region of interest" description="Disordered" evidence="9">
    <location>
        <begin position="108"/>
        <end position="142"/>
    </location>
</feature>